<evidence type="ECO:0000256" key="2">
    <source>
        <dbReference type="ARBA" id="ARBA00009347"/>
    </source>
</evidence>
<reference evidence="11 12" key="1">
    <citation type="journal article" date="2019" name="Int. J. Syst. Evol. Microbiol.">
        <title>The Global Catalogue of Microorganisms (GCM) 10K type strain sequencing project: providing services to taxonomists for standard genome sequencing and annotation.</title>
        <authorList>
            <consortium name="The Broad Institute Genomics Platform"/>
            <consortium name="The Broad Institute Genome Sequencing Center for Infectious Disease"/>
            <person name="Wu L."/>
            <person name="Ma J."/>
        </authorList>
    </citation>
    <scope>NUCLEOTIDE SEQUENCE [LARGE SCALE GENOMIC DNA]</scope>
    <source>
        <strain evidence="11 12">JCM 14306</strain>
    </source>
</reference>
<name>A0ABN2FLZ8_9ACTN</name>
<dbReference type="Gene3D" id="2.40.110.10">
    <property type="entry name" value="Butyryl-CoA Dehydrogenase, subunit A, domain 2"/>
    <property type="match status" value="1"/>
</dbReference>
<dbReference type="InterPro" id="IPR006091">
    <property type="entry name" value="Acyl-CoA_Oxase/DH_mid-dom"/>
</dbReference>
<evidence type="ECO:0000259" key="10">
    <source>
        <dbReference type="Pfam" id="PF02771"/>
    </source>
</evidence>
<dbReference type="SUPFAM" id="SSF47203">
    <property type="entry name" value="Acyl-CoA dehydrogenase C-terminal domain-like"/>
    <property type="match status" value="1"/>
</dbReference>
<dbReference type="InterPro" id="IPR050741">
    <property type="entry name" value="Acyl-CoA_dehydrogenase"/>
</dbReference>
<comment type="caution">
    <text evidence="11">The sequence shown here is derived from an EMBL/GenBank/DDBJ whole genome shotgun (WGS) entry which is preliminary data.</text>
</comment>
<evidence type="ECO:0000256" key="6">
    <source>
        <dbReference type="ARBA" id="ARBA00023002"/>
    </source>
</evidence>
<dbReference type="Proteomes" id="UP001501319">
    <property type="component" value="Unassembled WGS sequence"/>
</dbReference>
<comment type="similarity">
    <text evidence="2 7">Belongs to the acyl-CoA dehydrogenase family.</text>
</comment>
<evidence type="ECO:0000313" key="12">
    <source>
        <dbReference type="Proteomes" id="UP001501319"/>
    </source>
</evidence>
<feature type="domain" description="Acyl-CoA dehydrogenase/oxidase N-terminal" evidence="10">
    <location>
        <begin position="10"/>
        <end position="125"/>
    </location>
</feature>
<dbReference type="InterPro" id="IPR009075">
    <property type="entry name" value="AcylCo_DH/oxidase_C"/>
</dbReference>
<dbReference type="InterPro" id="IPR006089">
    <property type="entry name" value="Acyl-CoA_DH_CS"/>
</dbReference>
<evidence type="ECO:0000256" key="1">
    <source>
        <dbReference type="ARBA" id="ARBA00001974"/>
    </source>
</evidence>
<dbReference type="Pfam" id="PF02771">
    <property type="entry name" value="Acyl-CoA_dh_N"/>
    <property type="match status" value="1"/>
</dbReference>
<sequence>MNHMVDFSLTDEQQAIRETTREFVRRELMPLENEVLRREREGLPGLEPERTQELRAKARSFGFWGLSTPEEYGGMDLSAVDQALITSELGRTFVPFSFGGEADNILYECNEEQRKEYLLPTISGERRSCFAITEPGAGSDTRAIRTTARRDGDDWVIRGEKTFITGGNEADFAIVIAVTDAEKGSKGGFTAFLVDRERGWTSDRIITMGQAVPATLNFDDVRVPADHVLGEIGQGYELAMRWIMKGRFIIPARGIGACERLLQLAIDHANTRQTFGSAIGDNQAIQWMIADSEVELEAARWLVLYAAWVVDQGRHPQHDSAIAKLYGTNTVNRVADRVLQIHGGMGYTKELPIERWFREVRLWRIFEGTDEMQRLIISRDLLRGYRKPGAHFH</sequence>
<evidence type="ECO:0000256" key="5">
    <source>
        <dbReference type="ARBA" id="ARBA00022827"/>
    </source>
</evidence>
<evidence type="ECO:0000259" key="9">
    <source>
        <dbReference type="Pfam" id="PF02770"/>
    </source>
</evidence>
<feature type="domain" description="Acyl-CoA dehydrogenase/oxidase C-terminal" evidence="8">
    <location>
        <begin position="233"/>
        <end position="381"/>
    </location>
</feature>
<keyword evidence="4 7" id="KW-0285">Flavoprotein</keyword>
<dbReference type="EMBL" id="BAAANE010000008">
    <property type="protein sequence ID" value="GAA1652013.1"/>
    <property type="molecule type" value="Genomic_DNA"/>
</dbReference>
<dbReference type="InterPro" id="IPR013786">
    <property type="entry name" value="AcylCoA_DH/ox_N"/>
</dbReference>
<dbReference type="PANTHER" id="PTHR48083:SF2">
    <property type="entry name" value="MEDIUM-CHAIN SPECIFIC ACYL-COA DEHYDROGENASE, MITOCHONDRIAL"/>
    <property type="match status" value="1"/>
</dbReference>
<keyword evidence="12" id="KW-1185">Reference proteome</keyword>
<dbReference type="InterPro" id="IPR009100">
    <property type="entry name" value="AcylCoA_DH/oxidase_NM_dom_sf"/>
</dbReference>
<dbReference type="InterPro" id="IPR046373">
    <property type="entry name" value="Acyl-CoA_Oxase/DH_mid-dom_sf"/>
</dbReference>
<dbReference type="Pfam" id="PF00441">
    <property type="entry name" value="Acyl-CoA_dh_1"/>
    <property type="match status" value="1"/>
</dbReference>
<dbReference type="PANTHER" id="PTHR48083">
    <property type="entry name" value="MEDIUM-CHAIN SPECIFIC ACYL-COA DEHYDROGENASE, MITOCHONDRIAL-RELATED"/>
    <property type="match status" value="1"/>
</dbReference>
<evidence type="ECO:0000256" key="4">
    <source>
        <dbReference type="ARBA" id="ARBA00022630"/>
    </source>
</evidence>
<dbReference type="Gene3D" id="1.10.540.10">
    <property type="entry name" value="Acyl-CoA dehydrogenase/oxidase, N-terminal domain"/>
    <property type="match status" value="1"/>
</dbReference>
<dbReference type="PROSITE" id="PS00072">
    <property type="entry name" value="ACYL_COA_DH_1"/>
    <property type="match status" value="1"/>
</dbReference>
<dbReference type="CDD" id="cd00567">
    <property type="entry name" value="ACAD"/>
    <property type="match status" value="1"/>
</dbReference>
<organism evidence="11 12">
    <name type="scientific">Kribbella alba</name>
    <dbReference type="NCBI Taxonomy" id="190197"/>
    <lineage>
        <taxon>Bacteria</taxon>
        <taxon>Bacillati</taxon>
        <taxon>Actinomycetota</taxon>
        <taxon>Actinomycetes</taxon>
        <taxon>Propionibacteriales</taxon>
        <taxon>Kribbellaceae</taxon>
        <taxon>Kribbella</taxon>
    </lineage>
</organism>
<dbReference type="InterPro" id="IPR037069">
    <property type="entry name" value="AcylCoA_DH/ox_N_sf"/>
</dbReference>
<evidence type="ECO:0000256" key="3">
    <source>
        <dbReference type="ARBA" id="ARBA00019125"/>
    </source>
</evidence>
<dbReference type="InterPro" id="IPR036250">
    <property type="entry name" value="AcylCo_DH-like_C"/>
</dbReference>
<gene>
    <name evidence="11" type="ORF">GCM10009744_49880</name>
</gene>
<dbReference type="PROSITE" id="PS00073">
    <property type="entry name" value="ACYL_COA_DH_2"/>
    <property type="match status" value="1"/>
</dbReference>
<dbReference type="SUPFAM" id="SSF56645">
    <property type="entry name" value="Acyl-CoA dehydrogenase NM domain-like"/>
    <property type="match status" value="1"/>
</dbReference>
<keyword evidence="6 7" id="KW-0560">Oxidoreductase</keyword>
<protein>
    <recommendedName>
        <fullName evidence="3">Medium-chain specific acyl-CoA dehydrogenase, mitochondrial</fullName>
    </recommendedName>
</protein>
<evidence type="ECO:0000313" key="11">
    <source>
        <dbReference type="EMBL" id="GAA1652013.1"/>
    </source>
</evidence>
<dbReference type="Gene3D" id="1.20.140.10">
    <property type="entry name" value="Butyryl-CoA Dehydrogenase, subunit A, domain 3"/>
    <property type="match status" value="1"/>
</dbReference>
<dbReference type="Pfam" id="PF02770">
    <property type="entry name" value="Acyl-CoA_dh_M"/>
    <property type="match status" value="1"/>
</dbReference>
<evidence type="ECO:0000259" key="8">
    <source>
        <dbReference type="Pfam" id="PF00441"/>
    </source>
</evidence>
<evidence type="ECO:0000256" key="7">
    <source>
        <dbReference type="RuleBase" id="RU362125"/>
    </source>
</evidence>
<proteinExistence type="inferred from homology"/>
<feature type="domain" description="Acyl-CoA oxidase/dehydrogenase middle" evidence="9">
    <location>
        <begin position="129"/>
        <end position="210"/>
    </location>
</feature>
<keyword evidence="5 7" id="KW-0274">FAD</keyword>
<comment type="cofactor">
    <cofactor evidence="1 7">
        <name>FAD</name>
        <dbReference type="ChEBI" id="CHEBI:57692"/>
    </cofactor>
</comment>
<accession>A0ABN2FLZ8</accession>